<reference evidence="8 9" key="1">
    <citation type="journal article" date="2013" name="BMC Genomics">
        <title>Genomics-driven discovery of the pneumocandin biosynthetic gene cluster in the fungus Glarea lozoyensis.</title>
        <authorList>
            <person name="Chen L."/>
            <person name="Yue Q."/>
            <person name="Zhang X."/>
            <person name="Xiang M."/>
            <person name="Wang C."/>
            <person name="Li S."/>
            <person name="Che Y."/>
            <person name="Ortiz-Lopez F.J."/>
            <person name="Bills G.F."/>
            <person name="Liu X."/>
            <person name="An Z."/>
        </authorList>
    </citation>
    <scope>NUCLEOTIDE SEQUENCE [LARGE SCALE GENOMIC DNA]</scope>
    <source>
        <strain evidence="9">ATCC 20868 / MF5171</strain>
    </source>
</reference>
<dbReference type="PANTHER" id="PTHR11552:SF201">
    <property type="entry name" value="GLUCOSE-METHANOL-CHOLINE OXIDOREDUCTASE N-TERMINAL DOMAIN-CONTAINING PROTEIN"/>
    <property type="match status" value="1"/>
</dbReference>
<name>S3DG53_GLAL2</name>
<evidence type="ECO:0000259" key="7">
    <source>
        <dbReference type="Pfam" id="PF00732"/>
    </source>
</evidence>
<dbReference type="GO" id="GO:0016614">
    <property type="term" value="F:oxidoreductase activity, acting on CH-OH group of donors"/>
    <property type="evidence" value="ECO:0007669"/>
    <property type="project" value="InterPro"/>
</dbReference>
<dbReference type="STRING" id="1116229.S3DG53"/>
<evidence type="ECO:0000313" key="9">
    <source>
        <dbReference type="Proteomes" id="UP000016922"/>
    </source>
</evidence>
<gene>
    <name evidence="8" type="ORF">GLAREA_01515</name>
</gene>
<evidence type="ECO:0000256" key="5">
    <source>
        <dbReference type="ARBA" id="ARBA00023002"/>
    </source>
</evidence>
<dbReference type="Gene3D" id="3.50.50.60">
    <property type="entry name" value="FAD/NAD(P)-binding domain"/>
    <property type="match status" value="1"/>
</dbReference>
<accession>S3DG53</accession>
<evidence type="ECO:0000256" key="6">
    <source>
        <dbReference type="SAM" id="SignalP"/>
    </source>
</evidence>
<evidence type="ECO:0000256" key="3">
    <source>
        <dbReference type="ARBA" id="ARBA00022630"/>
    </source>
</evidence>
<dbReference type="KEGG" id="glz:GLAREA_01515"/>
<dbReference type="eggNOG" id="KOG1238">
    <property type="taxonomic scope" value="Eukaryota"/>
</dbReference>
<dbReference type="InterPro" id="IPR012132">
    <property type="entry name" value="GMC_OxRdtase"/>
</dbReference>
<dbReference type="PANTHER" id="PTHR11552">
    <property type="entry name" value="GLUCOSE-METHANOL-CHOLINE GMC OXIDOREDUCTASE"/>
    <property type="match status" value="1"/>
</dbReference>
<comment type="similarity">
    <text evidence="2">Belongs to the GMC oxidoreductase family.</text>
</comment>
<dbReference type="AlphaFoldDB" id="S3DG53"/>
<proteinExistence type="inferred from homology"/>
<dbReference type="Proteomes" id="UP000016922">
    <property type="component" value="Unassembled WGS sequence"/>
</dbReference>
<protein>
    <submittedName>
        <fullName evidence="8">FAD/NAD(P)-binding protein</fullName>
    </submittedName>
</protein>
<organism evidence="8 9">
    <name type="scientific">Glarea lozoyensis (strain ATCC 20868 / MF5171)</name>
    <dbReference type="NCBI Taxonomy" id="1116229"/>
    <lineage>
        <taxon>Eukaryota</taxon>
        <taxon>Fungi</taxon>
        <taxon>Dikarya</taxon>
        <taxon>Ascomycota</taxon>
        <taxon>Pezizomycotina</taxon>
        <taxon>Leotiomycetes</taxon>
        <taxon>Helotiales</taxon>
        <taxon>Helotiaceae</taxon>
        <taxon>Glarea</taxon>
    </lineage>
</organism>
<dbReference type="Gene3D" id="3.30.560.10">
    <property type="entry name" value="Glucose Oxidase, domain 3"/>
    <property type="match status" value="1"/>
</dbReference>
<dbReference type="Pfam" id="PF00732">
    <property type="entry name" value="GMC_oxred_N"/>
    <property type="match status" value="1"/>
</dbReference>
<evidence type="ECO:0000256" key="1">
    <source>
        <dbReference type="ARBA" id="ARBA00001974"/>
    </source>
</evidence>
<dbReference type="GeneID" id="19460573"/>
<sequence length="194" mass="21300">MYSSIWNLVAFLVFTIIPRILAAPTDINHATILSREDQIQESYDYIIVGGGTAGLTIADRLTEDGRYTVLVIEYGYLTSQSIIVAGNGRDFNDPGIRYNITSTKQPGMNNKTQAVVIGCCVGGSSAINGMIVIRGTRTEYDGWKELGSEGSSWDWDGVIPYFRKALHFNPPSPELAQSFNITWDPSGWGKGIIL</sequence>
<evidence type="ECO:0000256" key="4">
    <source>
        <dbReference type="ARBA" id="ARBA00022827"/>
    </source>
</evidence>
<evidence type="ECO:0000313" key="8">
    <source>
        <dbReference type="EMBL" id="EPE25603.1"/>
    </source>
</evidence>
<keyword evidence="9" id="KW-1185">Reference proteome</keyword>
<dbReference type="RefSeq" id="XP_008086922.1">
    <property type="nucleotide sequence ID" value="XM_008088731.1"/>
</dbReference>
<feature type="chain" id="PRO_5004508514" evidence="6">
    <location>
        <begin position="23"/>
        <end position="194"/>
    </location>
</feature>
<dbReference type="HOGENOM" id="CLU_099298_0_0_1"/>
<dbReference type="OMA" id="AGPSHEN"/>
<keyword evidence="6" id="KW-0732">Signal</keyword>
<dbReference type="OrthoDB" id="269227at2759"/>
<dbReference type="InterPro" id="IPR036188">
    <property type="entry name" value="FAD/NAD-bd_sf"/>
</dbReference>
<comment type="cofactor">
    <cofactor evidence="1">
        <name>FAD</name>
        <dbReference type="ChEBI" id="CHEBI:57692"/>
    </cofactor>
</comment>
<keyword evidence="4" id="KW-0274">FAD</keyword>
<dbReference type="SUPFAM" id="SSF51905">
    <property type="entry name" value="FAD/NAD(P)-binding domain"/>
    <property type="match status" value="1"/>
</dbReference>
<dbReference type="InterPro" id="IPR000172">
    <property type="entry name" value="GMC_OxRdtase_N"/>
</dbReference>
<keyword evidence="5" id="KW-0560">Oxidoreductase</keyword>
<dbReference type="GO" id="GO:0050660">
    <property type="term" value="F:flavin adenine dinucleotide binding"/>
    <property type="evidence" value="ECO:0007669"/>
    <property type="project" value="InterPro"/>
</dbReference>
<evidence type="ECO:0000256" key="2">
    <source>
        <dbReference type="ARBA" id="ARBA00010790"/>
    </source>
</evidence>
<feature type="domain" description="Glucose-methanol-choline oxidoreductase N-terminal" evidence="7">
    <location>
        <begin position="43"/>
        <end position="165"/>
    </location>
</feature>
<keyword evidence="3" id="KW-0285">Flavoprotein</keyword>
<dbReference type="EMBL" id="KE145371">
    <property type="protein sequence ID" value="EPE25603.1"/>
    <property type="molecule type" value="Genomic_DNA"/>
</dbReference>
<feature type="signal peptide" evidence="6">
    <location>
        <begin position="1"/>
        <end position="22"/>
    </location>
</feature>